<evidence type="ECO:0000313" key="5">
    <source>
        <dbReference type="EMBL" id="KAK3370981.1"/>
    </source>
</evidence>
<evidence type="ECO:0000256" key="2">
    <source>
        <dbReference type="ARBA" id="ARBA00022670"/>
    </source>
</evidence>
<reference evidence="5" key="1">
    <citation type="journal article" date="2023" name="Mol. Phylogenet. Evol.">
        <title>Genome-scale phylogeny and comparative genomics of the fungal order Sordariales.</title>
        <authorList>
            <person name="Hensen N."/>
            <person name="Bonometti L."/>
            <person name="Westerberg I."/>
            <person name="Brannstrom I.O."/>
            <person name="Guillou S."/>
            <person name="Cros-Aarteil S."/>
            <person name="Calhoun S."/>
            <person name="Haridas S."/>
            <person name="Kuo A."/>
            <person name="Mondo S."/>
            <person name="Pangilinan J."/>
            <person name="Riley R."/>
            <person name="LaButti K."/>
            <person name="Andreopoulos B."/>
            <person name="Lipzen A."/>
            <person name="Chen C."/>
            <person name="Yan M."/>
            <person name="Daum C."/>
            <person name="Ng V."/>
            <person name="Clum A."/>
            <person name="Steindorff A."/>
            <person name="Ohm R.A."/>
            <person name="Martin F."/>
            <person name="Silar P."/>
            <person name="Natvig D.O."/>
            <person name="Lalanne C."/>
            <person name="Gautier V."/>
            <person name="Ament-Velasquez S.L."/>
            <person name="Kruys A."/>
            <person name="Hutchinson M.I."/>
            <person name="Powell A.J."/>
            <person name="Barry K."/>
            <person name="Miller A.N."/>
            <person name="Grigoriev I.V."/>
            <person name="Debuchy R."/>
            <person name="Gladieux P."/>
            <person name="Hiltunen Thoren M."/>
            <person name="Johannesson H."/>
        </authorList>
    </citation>
    <scope>NUCLEOTIDE SEQUENCE</scope>
    <source>
        <strain evidence="5">CBS 958.72</strain>
    </source>
</reference>
<dbReference type="Proteomes" id="UP001287356">
    <property type="component" value="Unassembled WGS sequence"/>
</dbReference>
<evidence type="ECO:0000256" key="1">
    <source>
        <dbReference type="ARBA" id="ARBA00006641"/>
    </source>
</evidence>
<keyword evidence="4" id="KW-0788">Thiol protease</keyword>
<keyword evidence="2" id="KW-0645">Protease</keyword>
<comment type="caution">
    <text evidence="5">The sequence shown here is derived from an EMBL/GenBank/DDBJ whole genome shotgun (WGS) entry which is preliminary data.</text>
</comment>
<dbReference type="PANTHER" id="PTHR23402">
    <property type="entry name" value="PROTEASE FAMILY C15 PYROGLUTAMYL-PEPTIDASE I-RELATED"/>
    <property type="match status" value="1"/>
</dbReference>
<dbReference type="EMBL" id="JAULSN010000005">
    <property type="protein sequence ID" value="KAK3370981.1"/>
    <property type="molecule type" value="Genomic_DNA"/>
</dbReference>
<dbReference type="InterPro" id="IPR016125">
    <property type="entry name" value="Peptidase_C15-like"/>
</dbReference>
<sequence>MADTTTTTTTNNDDFIHVVVTGGGPYLEWDFNTSAMIRDTLPAAITRPGAKPIKITKHPDNVQCNYGPCRQLIEGVWNHPNNKKVDLAVHIGMNPPFPGFYLETRARRDGFAALGHDGLPFPEELAAPGGQWADLPAELRPGFDMLRVRDEVAARVPGAQITVSDDAGLYFCEFQLLTSLAAVRDRPERGHAVFLHVPEDKSEKDISLGRDVAVEFITALANDMGR</sequence>
<evidence type="ECO:0008006" key="7">
    <source>
        <dbReference type="Google" id="ProtNLM"/>
    </source>
</evidence>
<dbReference type="GO" id="GO:0008234">
    <property type="term" value="F:cysteine-type peptidase activity"/>
    <property type="evidence" value="ECO:0007669"/>
    <property type="project" value="UniProtKB-KW"/>
</dbReference>
<dbReference type="PANTHER" id="PTHR23402:SF1">
    <property type="entry name" value="PYROGLUTAMYL-PEPTIDASE I"/>
    <property type="match status" value="1"/>
</dbReference>
<dbReference type="Gene3D" id="3.40.630.20">
    <property type="entry name" value="Peptidase C15, pyroglutamyl peptidase I-like"/>
    <property type="match status" value="1"/>
</dbReference>
<reference evidence="5" key="2">
    <citation type="submission" date="2023-06" db="EMBL/GenBank/DDBJ databases">
        <authorList>
            <consortium name="Lawrence Berkeley National Laboratory"/>
            <person name="Haridas S."/>
            <person name="Hensen N."/>
            <person name="Bonometti L."/>
            <person name="Westerberg I."/>
            <person name="Brannstrom I.O."/>
            <person name="Guillou S."/>
            <person name="Cros-Aarteil S."/>
            <person name="Calhoun S."/>
            <person name="Kuo A."/>
            <person name="Mondo S."/>
            <person name="Pangilinan J."/>
            <person name="Riley R."/>
            <person name="Labutti K."/>
            <person name="Andreopoulos B."/>
            <person name="Lipzen A."/>
            <person name="Chen C."/>
            <person name="Yanf M."/>
            <person name="Daum C."/>
            <person name="Ng V."/>
            <person name="Clum A."/>
            <person name="Steindorff A."/>
            <person name="Ohm R."/>
            <person name="Martin F."/>
            <person name="Silar P."/>
            <person name="Natvig D."/>
            <person name="Lalanne C."/>
            <person name="Gautier V."/>
            <person name="Ament-Velasquez S.L."/>
            <person name="Kruys A."/>
            <person name="Hutchinson M.I."/>
            <person name="Powell A.J."/>
            <person name="Barry K."/>
            <person name="Miller A.N."/>
            <person name="Grigoriev I.V."/>
            <person name="Debuchy R."/>
            <person name="Gladieux P."/>
            <person name="Thoren M.H."/>
            <person name="Johannesson H."/>
        </authorList>
    </citation>
    <scope>NUCLEOTIDE SEQUENCE</scope>
    <source>
        <strain evidence="5">CBS 958.72</strain>
    </source>
</reference>
<dbReference type="AlphaFoldDB" id="A0AAE0K7Q5"/>
<evidence type="ECO:0000256" key="3">
    <source>
        <dbReference type="ARBA" id="ARBA00022801"/>
    </source>
</evidence>
<accession>A0AAE0K7Q5</accession>
<proteinExistence type="inferred from homology"/>
<name>A0AAE0K7Q5_9PEZI</name>
<comment type="similarity">
    <text evidence="1">Belongs to the peptidase C15 family.</text>
</comment>
<organism evidence="5 6">
    <name type="scientific">Lasiosphaeria ovina</name>
    <dbReference type="NCBI Taxonomy" id="92902"/>
    <lineage>
        <taxon>Eukaryota</taxon>
        <taxon>Fungi</taxon>
        <taxon>Dikarya</taxon>
        <taxon>Ascomycota</taxon>
        <taxon>Pezizomycotina</taxon>
        <taxon>Sordariomycetes</taxon>
        <taxon>Sordariomycetidae</taxon>
        <taxon>Sordariales</taxon>
        <taxon>Lasiosphaeriaceae</taxon>
        <taxon>Lasiosphaeria</taxon>
    </lineage>
</organism>
<protein>
    <recommendedName>
        <fullName evidence="7">Pyroglutamyl peptidase type I</fullName>
    </recommendedName>
</protein>
<keyword evidence="3" id="KW-0378">Hydrolase</keyword>
<gene>
    <name evidence="5" type="ORF">B0T24DRAFT_532047</name>
</gene>
<keyword evidence="6" id="KW-1185">Reference proteome</keyword>
<evidence type="ECO:0000256" key="4">
    <source>
        <dbReference type="ARBA" id="ARBA00022807"/>
    </source>
</evidence>
<dbReference type="SUPFAM" id="SSF53182">
    <property type="entry name" value="Pyrrolidone carboxyl peptidase (pyroglutamate aminopeptidase)"/>
    <property type="match status" value="1"/>
</dbReference>
<dbReference type="GO" id="GO:0006508">
    <property type="term" value="P:proteolysis"/>
    <property type="evidence" value="ECO:0007669"/>
    <property type="project" value="UniProtKB-KW"/>
</dbReference>
<dbReference type="InterPro" id="IPR036440">
    <property type="entry name" value="Peptidase_C15-like_sf"/>
</dbReference>
<evidence type="ECO:0000313" key="6">
    <source>
        <dbReference type="Proteomes" id="UP001287356"/>
    </source>
</evidence>